<dbReference type="InterPro" id="IPR048936">
    <property type="entry name" value="MvdD-like_ATPgrasp"/>
</dbReference>
<dbReference type="Proteomes" id="UP001596160">
    <property type="component" value="Unassembled WGS sequence"/>
</dbReference>
<proteinExistence type="predicted"/>
<dbReference type="PANTHER" id="PTHR21621">
    <property type="entry name" value="RIBOSOMAL PROTEIN S6 MODIFICATION PROTEIN"/>
    <property type="match status" value="1"/>
</dbReference>
<dbReference type="Pfam" id="PF21068">
    <property type="entry name" value="ATPgraspMvdD"/>
    <property type="match status" value="1"/>
</dbReference>
<feature type="domain" description="MvdD-like pre-ATP grasp" evidence="1">
    <location>
        <begin position="8"/>
        <end position="122"/>
    </location>
</feature>
<accession>A0ABW0AI47</accession>
<dbReference type="SUPFAM" id="SSF56059">
    <property type="entry name" value="Glutathione synthetase ATP-binding domain-like"/>
    <property type="match status" value="1"/>
</dbReference>
<reference evidence="3" key="1">
    <citation type="journal article" date="2019" name="Int. J. Syst. Evol. Microbiol.">
        <title>The Global Catalogue of Microorganisms (GCM) 10K type strain sequencing project: providing services to taxonomists for standard genome sequencing and annotation.</title>
        <authorList>
            <consortium name="The Broad Institute Genomics Platform"/>
            <consortium name="The Broad Institute Genome Sequencing Center for Infectious Disease"/>
            <person name="Wu L."/>
            <person name="Ma J."/>
        </authorList>
    </citation>
    <scope>NUCLEOTIDE SEQUENCE [LARGE SCALE GENOMIC DNA]</scope>
    <source>
        <strain evidence="3">PCU 266</strain>
    </source>
</reference>
<dbReference type="EMBL" id="JBHSKP010000004">
    <property type="protein sequence ID" value="MFC5151850.1"/>
    <property type="molecule type" value="Genomic_DNA"/>
</dbReference>
<name>A0ABW0AI47_9ACTN</name>
<dbReference type="PANTHER" id="PTHR21621:SF0">
    <property type="entry name" value="BETA-CITRYLGLUTAMATE SYNTHASE B-RELATED"/>
    <property type="match status" value="1"/>
</dbReference>
<comment type="caution">
    <text evidence="2">The sequence shown here is derived from an EMBL/GenBank/DDBJ whole genome shotgun (WGS) entry which is preliminary data.</text>
</comment>
<organism evidence="2 3">
    <name type="scientific">Streptomyces amakusaensis</name>
    <dbReference type="NCBI Taxonomy" id="67271"/>
    <lineage>
        <taxon>Bacteria</taxon>
        <taxon>Bacillati</taxon>
        <taxon>Actinomycetota</taxon>
        <taxon>Actinomycetes</taxon>
        <taxon>Kitasatosporales</taxon>
        <taxon>Streptomycetaceae</taxon>
        <taxon>Streptomyces</taxon>
    </lineage>
</organism>
<evidence type="ECO:0000313" key="3">
    <source>
        <dbReference type="Proteomes" id="UP001596160"/>
    </source>
</evidence>
<protein>
    <submittedName>
        <fullName evidence="2">ATP-grasp ribosomal peptide maturase</fullName>
    </submittedName>
</protein>
<gene>
    <name evidence="2" type="primary">tgmB</name>
    <name evidence="2" type="ORF">ACFPRH_08895</name>
</gene>
<dbReference type="RefSeq" id="WP_344476240.1">
    <property type="nucleotide sequence ID" value="NZ_BAAASB010000006.1"/>
</dbReference>
<dbReference type="Gene3D" id="3.30.470.20">
    <property type="entry name" value="ATP-grasp fold, B domain"/>
    <property type="match status" value="1"/>
</dbReference>
<evidence type="ECO:0000259" key="1">
    <source>
        <dbReference type="Pfam" id="PF21068"/>
    </source>
</evidence>
<evidence type="ECO:0000313" key="2">
    <source>
        <dbReference type="EMBL" id="MFC5151850.1"/>
    </source>
</evidence>
<keyword evidence="3" id="KW-1185">Reference proteome</keyword>
<dbReference type="NCBIfam" id="TIGR04187">
    <property type="entry name" value="GRASP_SAV_5884"/>
    <property type="match status" value="1"/>
</dbReference>
<sequence length="321" mass="35765">MADRRGSVLVLTNNYDVTSDVVLRILAARRVPVARLDPGTDPYAGASLSAVYGTGEQRGILRTPSRTLDLTQVRSVWVRRPSPYEGPPGLDGQDRRFAAEQSFWGTGGILASLPGAHYVNHPWDNRAAEYKPAQLATARRSGFLVPDTLITSDEREAREFAAREPGGVVYKPVWNTPYRVDGRPHSVWVREVRGHEITSAVTMCPHMFQTKVDKAFDARVTVVGDLLFGARIDSPDLDWRHRQDLMRCEPIAVPEAVAYSVAAYRDHFRLVYGAFDFAVTADDTWYFLECNPNGQWAWQPPEITDAVAHAIADRLEKGSGT</sequence>
<dbReference type="InterPro" id="IPR026449">
    <property type="entry name" value="GRASP_SAV_5884"/>
</dbReference>